<sequence>MNKSRESYRPQQRPNGIFPQSKVLSASEAVFCRSLTRSPEVNATDLSELGAGGEVGMTVARPARGATV</sequence>
<accession>A0A9D3QL52</accession>
<feature type="region of interest" description="Disordered" evidence="1">
    <location>
        <begin position="1"/>
        <end position="20"/>
    </location>
</feature>
<evidence type="ECO:0000313" key="3">
    <source>
        <dbReference type="Proteomes" id="UP001046870"/>
    </source>
</evidence>
<evidence type="ECO:0000256" key="1">
    <source>
        <dbReference type="SAM" id="MobiDB-lite"/>
    </source>
</evidence>
<reference evidence="2" key="1">
    <citation type="submission" date="2021-01" db="EMBL/GenBank/DDBJ databases">
        <authorList>
            <person name="Zahm M."/>
            <person name="Roques C."/>
            <person name="Cabau C."/>
            <person name="Klopp C."/>
            <person name="Donnadieu C."/>
            <person name="Jouanno E."/>
            <person name="Lampietro C."/>
            <person name="Louis A."/>
            <person name="Herpin A."/>
            <person name="Echchiki A."/>
            <person name="Berthelot C."/>
            <person name="Parey E."/>
            <person name="Roest-Crollius H."/>
            <person name="Braasch I."/>
            <person name="Postlethwait J."/>
            <person name="Bobe J."/>
            <person name="Montfort J."/>
            <person name="Bouchez O."/>
            <person name="Begum T."/>
            <person name="Mejri S."/>
            <person name="Adams A."/>
            <person name="Chen W.-J."/>
            <person name="Guiguen Y."/>
        </authorList>
    </citation>
    <scope>NUCLEOTIDE SEQUENCE</scope>
    <source>
        <strain evidence="2">YG-15Mar2019-1</strain>
        <tissue evidence="2">Brain</tissue>
    </source>
</reference>
<dbReference type="AlphaFoldDB" id="A0A9D3QL52"/>
<protein>
    <submittedName>
        <fullName evidence="2">Uncharacterized protein</fullName>
    </submittedName>
</protein>
<dbReference type="EMBL" id="JAFDVH010000001">
    <property type="protein sequence ID" value="KAG7492845.1"/>
    <property type="molecule type" value="Genomic_DNA"/>
</dbReference>
<evidence type="ECO:0000313" key="2">
    <source>
        <dbReference type="EMBL" id="KAG7492845.1"/>
    </source>
</evidence>
<name>A0A9D3QL52_MEGAT</name>
<keyword evidence="3" id="KW-1185">Reference proteome</keyword>
<organism evidence="2 3">
    <name type="scientific">Megalops atlanticus</name>
    <name type="common">Tarpon</name>
    <name type="synonym">Clupea gigantea</name>
    <dbReference type="NCBI Taxonomy" id="7932"/>
    <lineage>
        <taxon>Eukaryota</taxon>
        <taxon>Metazoa</taxon>
        <taxon>Chordata</taxon>
        <taxon>Craniata</taxon>
        <taxon>Vertebrata</taxon>
        <taxon>Euteleostomi</taxon>
        <taxon>Actinopterygii</taxon>
        <taxon>Neopterygii</taxon>
        <taxon>Teleostei</taxon>
        <taxon>Elopiformes</taxon>
        <taxon>Megalopidae</taxon>
        <taxon>Megalops</taxon>
    </lineage>
</organism>
<comment type="caution">
    <text evidence="2">The sequence shown here is derived from an EMBL/GenBank/DDBJ whole genome shotgun (WGS) entry which is preliminary data.</text>
</comment>
<dbReference type="Proteomes" id="UP001046870">
    <property type="component" value="Chromosome 1"/>
</dbReference>
<gene>
    <name evidence="2" type="ORF">MATL_G00019470</name>
</gene>
<proteinExistence type="predicted"/>